<feature type="transmembrane region" description="Helical" evidence="13">
    <location>
        <begin position="282"/>
        <end position="301"/>
    </location>
</feature>
<comment type="subcellular location">
    <subcellularLocation>
        <location evidence="2">Cell membrane</location>
        <topology evidence="2">Multi-pass membrane protein</topology>
    </subcellularLocation>
</comment>
<evidence type="ECO:0000313" key="15">
    <source>
        <dbReference type="Proteomes" id="UP001168883"/>
    </source>
</evidence>
<keyword evidence="8 13" id="KW-0812">Transmembrane</keyword>
<organism evidence="14 15">
    <name type="scientific">Paenibacillus ehimensis</name>
    <dbReference type="NCBI Taxonomy" id="79264"/>
    <lineage>
        <taxon>Bacteria</taxon>
        <taxon>Bacillati</taxon>
        <taxon>Bacillota</taxon>
        <taxon>Bacilli</taxon>
        <taxon>Bacillales</taxon>
        <taxon>Paenibacillaceae</taxon>
        <taxon>Paenibacillus</taxon>
    </lineage>
</organism>
<feature type="transmembrane region" description="Helical" evidence="13">
    <location>
        <begin position="197"/>
        <end position="218"/>
    </location>
</feature>
<name>A0ABT8V310_9BACL</name>
<evidence type="ECO:0000256" key="12">
    <source>
        <dbReference type="ARBA" id="ARBA00031636"/>
    </source>
</evidence>
<evidence type="ECO:0000256" key="3">
    <source>
        <dbReference type="ARBA" id="ARBA00010199"/>
    </source>
</evidence>
<keyword evidence="5" id="KW-0813">Transport</keyword>
<keyword evidence="6" id="KW-0050">Antiport</keyword>
<evidence type="ECO:0000256" key="10">
    <source>
        <dbReference type="ARBA" id="ARBA00023065"/>
    </source>
</evidence>
<feature type="transmembrane region" description="Helical" evidence="13">
    <location>
        <begin position="133"/>
        <end position="154"/>
    </location>
</feature>
<feature type="transmembrane region" description="Helical" evidence="13">
    <location>
        <begin position="43"/>
        <end position="65"/>
    </location>
</feature>
<dbReference type="InterPro" id="IPR002528">
    <property type="entry name" value="MATE_fam"/>
</dbReference>
<comment type="similarity">
    <text evidence="3">Belongs to the multi antimicrobial extrusion (MATE) (TC 2.A.66.1) family.</text>
</comment>
<gene>
    <name evidence="14" type="ORF">Q3C12_02245</name>
</gene>
<reference evidence="14" key="1">
    <citation type="submission" date="2023-07" db="EMBL/GenBank/DDBJ databases">
        <authorList>
            <person name="Aktuganov G."/>
            <person name="Boyko T."/>
            <person name="Delegan Y."/>
            <person name="Galimzianova N."/>
            <person name="Gilvanova E."/>
            <person name="Korobov V."/>
            <person name="Kuzmina L."/>
            <person name="Melentiev A."/>
            <person name="Milman P."/>
            <person name="Ryabova A."/>
            <person name="Stupak E."/>
            <person name="Yasakov T."/>
            <person name="Zharikova N."/>
            <person name="Zhurenko E."/>
        </authorList>
    </citation>
    <scope>NUCLEOTIDE SEQUENCE</scope>
    <source>
        <strain evidence="14">IB-739</strain>
    </source>
</reference>
<dbReference type="PANTHER" id="PTHR43298:SF2">
    <property type="entry name" value="FMN_FAD EXPORTER YEEO-RELATED"/>
    <property type="match status" value="1"/>
</dbReference>
<dbReference type="Proteomes" id="UP001168883">
    <property type="component" value="Unassembled WGS sequence"/>
</dbReference>
<dbReference type="InterPro" id="IPR048279">
    <property type="entry name" value="MdtK-like"/>
</dbReference>
<evidence type="ECO:0000256" key="11">
    <source>
        <dbReference type="ARBA" id="ARBA00023136"/>
    </source>
</evidence>
<dbReference type="NCBIfam" id="TIGR00797">
    <property type="entry name" value="matE"/>
    <property type="match status" value="1"/>
</dbReference>
<keyword evidence="15" id="KW-1185">Reference proteome</keyword>
<sequence length="455" mass="49032">MNKQQAGFFENWRRILGLALPSVISFASGTVTGTINLIMVGPMGALVIAVVGVSNIVAYNAWALCSGFGHSINYLVAQNYGAGQMDQAVRRTYIALYVGIAVALLAVSVGWLAPDLILRLMGGSEELVSTGEAYLRFRLFAVACFTISFIFHGFFRGIGDTRTPMIMSIIANAAMIFFTYALTYGKLGFPEIGLAGAGMAVFIGEGLGLLGSAYVFFVRLHARYATRRRVAINGSEARLIAGESGKLGMQELAMSAAMFVFTMFVTRLGTEALAANEVALNVMGLGFMPAFAFGATATILVGQEIGRGQPMRARRMGTDVAVLGSLFLLALGIVEFVFSEAVARLYSSEPAVFRLAGKLIMISAFLQLFDGLLNYYAGALRGLGDTTFLLRASLMLNWLFFVPLAYVLTFVADLGSTGAWLSLYAFLACFAMALCIRFYRTDWTSVRSKQSAPHA</sequence>
<feature type="transmembrane region" description="Helical" evidence="13">
    <location>
        <begin position="355"/>
        <end position="376"/>
    </location>
</feature>
<keyword evidence="7" id="KW-1003">Cell membrane</keyword>
<evidence type="ECO:0000256" key="6">
    <source>
        <dbReference type="ARBA" id="ARBA00022449"/>
    </source>
</evidence>
<dbReference type="InterPro" id="IPR050222">
    <property type="entry name" value="MATE_MdtK"/>
</dbReference>
<evidence type="ECO:0000256" key="13">
    <source>
        <dbReference type="SAM" id="Phobius"/>
    </source>
</evidence>
<protein>
    <recommendedName>
        <fullName evidence="4">Probable multidrug resistance protein NorM</fullName>
    </recommendedName>
    <alternativeName>
        <fullName evidence="12">Multidrug-efflux transporter</fullName>
    </alternativeName>
</protein>
<proteinExistence type="inferred from homology"/>
<comment type="function">
    <text evidence="1">Multidrug efflux pump.</text>
</comment>
<evidence type="ECO:0000256" key="4">
    <source>
        <dbReference type="ARBA" id="ARBA00020268"/>
    </source>
</evidence>
<dbReference type="Pfam" id="PF01554">
    <property type="entry name" value="MatE"/>
    <property type="match status" value="2"/>
</dbReference>
<keyword evidence="10" id="KW-0406">Ion transport</keyword>
<evidence type="ECO:0000256" key="8">
    <source>
        <dbReference type="ARBA" id="ARBA00022692"/>
    </source>
</evidence>
<evidence type="ECO:0000256" key="1">
    <source>
        <dbReference type="ARBA" id="ARBA00003408"/>
    </source>
</evidence>
<feature type="transmembrane region" description="Helical" evidence="13">
    <location>
        <begin position="388"/>
        <end position="412"/>
    </location>
</feature>
<feature type="transmembrane region" description="Helical" evidence="13">
    <location>
        <begin position="322"/>
        <end position="343"/>
    </location>
</feature>
<evidence type="ECO:0000256" key="7">
    <source>
        <dbReference type="ARBA" id="ARBA00022475"/>
    </source>
</evidence>
<evidence type="ECO:0000313" key="14">
    <source>
        <dbReference type="EMBL" id="MDO3675806.1"/>
    </source>
</evidence>
<keyword evidence="11 13" id="KW-0472">Membrane</keyword>
<dbReference type="PIRSF" id="PIRSF006603">
    <property type="entry name" value="DinF"/>
    <property type="match status" value="1"/>
</dbReference>
<comment type="caution">
    <text evidence="14">The sequence shown here is derived from an EMBL/GenBank/DDBJ whole genome shotgun (WGS) entry which is preliminary data.</text>
</comment>
<dbReference type="EMBL" id="JAUMKJ010000002">
    <property type="protein sequence ID" value="MDO3675806.1"/>
    <property type="molecule type" value="Genomic_DNA"/>
</dbReference>
<dbReference type="PANTHER" id="PTHR43298">
    <property type="entry name" value="MULTIDRUG RESISTANCE PROTEIN NORM-RELATED"/>
    <property type="match status" value="1"/>
</dbReference>
<evidence type="ECO:0000256" key="5">
    <source>
        <dbReference type="ARBA" id="ARBA00022448"/>
    </source>
</evidence>
<dbReference type="CDD" id="cd13137">
    <property type="entry name" value="MATE_NorM_like"/>
    <property type="match status" value="1"/>
</dbReference>
<keyword evidence="9 13" id="KW-1133">Transmembrane helix</keyword>
<feature type="transmembrane region" description="Helical" evidence="13">
    <location>
        <begin position="252"/>
        <end position="270"/>
    </location>
</feature>
<feature type="transmembrane region" description="Helical" evidence="13">
    <location>
        <begin position="418"/>
        <end position="439"/>
    </location>
</feature>
<dbReference type="RefSeq" id="WP_302877125.1">
    <property type="nucleotide sequence ID" value="NZ_JARLKN010000105.1"/>
</dbReference>
<feature type="transmembrane region" description="Helical" evidence="13">
    <location>
        <begin position="166"/>
        <end position="185"/>
    </location>
</feature>
<evidence type="ECO:0000256" key="9">
    <source>
        <dbReference type="ARBA" id="ARBA00022989"/>
    </source>
</evidence>
<feature type="transmembrane region" description="Helical" evidence="13">
    <location>
        <begin position="94"/>
        <end position="113"/>
    </location>
</feature>
<evidence type="ECO:0000256" key="2">
    <source>
        <dbReference type="ARBA" id="ARBA00004651"/>
    </source>
</evidence>
<accession>A0ABT8V310</accession>